<dbReference type="AlphaFoldDB" id="A0A0K9F5X8"/>
<accession>A0A0K9F5X8</accession>
<evidence type="ECO:0000259" key="1">
    <source>
        <dbReference type="Pfam" id="PF04324"/>
    </source>
</evidence>
<dbReference type="InterPro" id="IPR007419">
    <property type="entry name" value="BFD-like_2Fe2S-bd_dom"/>
</dbReference>
<reference evidence="3" key="1">
    <citation type="submission" date="2015-07" db="EMBL/GenBank/DDBJ databases">
        <authorList>
            <consortium name="Consortium for Microbial Forensics and Genomics (microFORGE)"/>
            <person name="Knight B.M."/>
            <person name="Roberts D.P."/>
            <person name="Lin D."/>
            <person name="Hari K."/>
            <person name="Fletcher J."/>
            <person name="Melcher U."/>
            <person name="Blagden T."/>
            <person name="Winegar R.A."/>
        </authorList>
    </citation>
    <scope>NUCLEOTIDE SEQUENCE [LARGE SCALE GENOMIC DNA]</scope>
    <source>
        <strain evidence="3">DSM 23493</strain>
    </source>
</reference>
<gene>
    <name evidence="2" type="ORF">ACZ11_17645</name>
</gene>
<dbReference type="InterPro" id="IPR041854">
    <property type="entry name" value="BFD-like_2Fe2S-bd_dom_sf"/>
</dbReference>
<dbReference type="PATRIC" id="fig|582475.4.peg.5362"/>
<dbReference type="Proteomes" id="UP000037326">
    <property type="component" value="Unassembled WGS sequence"/>
</dbReference>
<dbReference type="EMBL" id="LFXJ01000009">
    <property type="protein sequence ID" value="KMY29955.1"/>
    <property type="molecule type" value="Genomic_DNA"/>
</dbReference>
<evidence type="ECO:0000313" key="2">
    <source>
        <dbReference type="EMBL" id="KMY29955.1"/>
    </source>
</evidence>
<dbReference type="OrthoDB" id="9801699at2"/>
<organism evidence="2 3">
    <name type="scientific">Lysinibacillus xylanilyticus</name>
    <dbReference type="NCBI Taxonomy" id="582475"/>
    <lineage>
        <taxon>Bacteria</taxon>
        <taxon>Bacillati</taxon>
        <taxon>Bacillota</taxon>
        <taxon>Bacilli</taxon>
        <taxon>Bacillales</taxon>
        <taxon>Bacillaceae</taxon>
        <taxon>Lysinibacillus</taxon>
    </lineage>
</organism>
<dbReference type="Pfam" id="PF04324">
    <property type="entry name" value="Fer2_BFD"/>
    <property type="match status" value="1"/>
</dbReference>
<proteinExistence type="predicted"/>
<dbReference type="Gene3D" id="1.10.10.1100">
    <property type="entry name" value="BFD-like [2Fe-2S]-binding domain"/>
    <property type="match status" value="1"/>
</dbReference>
<protein>
    <submittedName>
        <fullName evidence="2">Pyridine nucleotide-disulfide oxidoreductase</fullName>
    </submittedName>
</protein>
<dbReference type="RefSeq" id="WP_049667850.1">
    <property type="nucleotide sequence ID" value="NZ_LFXJ01000009.1"/>
</dbReference>
<dbReference type="GeneID" id="96600048"/>
<feature type="domain" description="BFD-like [2Fe-2S]-binding" evidence="1">
    <location>
        <begin position="7"/>
        <end position="56"/>
    </location>
</feature>
<evidence type="ECO:0000313" key="3">
    <source>
        <dbReference type="Proteomes" id="UP000037326"/>
    </source>
</evidence>
<comment type="caution">
    <text evidence="2">The sequence shown here is derived from an EMBL/GenBank/DDBJ whole genome shotgun (WGS) entry which is preliminary data.</text>
</comment>
<name>A0A0K9F5X8_9BACI</name>
<sequence length="88" mass="10080">MQNKSMIVCRCEEVSYDELVEVASENNCSARELKLRTRAAMGYCGGRTCRTMVDHIAHKHHPRQDSEISLKYQAPIRPVRFAELGEVK</sequence>